<feature type="region of interest" description="Disordered" evidence="1">
    <location>
        <begin position="1"/>
        <end position="26"/>
    </location>
</feature>
<reference evidence="2" key="2">
    <citation type="journal article" date="2015" name="Data Brief">
        <title>Shoot transcriptome of the giant reed, Arundo donax.</title>
        <authorList>
            <person name="Barrero R.A."/>
            <person name="Guerrero F.D."/>
            <person name="Moolhuijzen P."/>
            <person name="Goolsby J.A."/>
            <person name="Tidwell J."/>
            <person name="Bellgard S.E."/>
            <person name="Bellgard M.I."/>
        </authorList>
    </citation>
    <scope>NUCLEOTIDE SEQUENCE</scope>
    <source>
        <tissue evidence="2">Shoot tissue taken approximately 20 cm above the soil surface</tissue>
    </source>
</reference>
<sequence>MLTPKSTAARTRQRNSSNGRIFPCHA</sequence>
<dbReference type="AlphaFoldDB" id="A0A0A9AA24"/>
<name>A0A0A9AA24_ARUDO</name>
<evidence type="ECO:0000256" key="1">
    <source>
        <dbReference type="SAM" id="MobiDB-lite"/>
    </source>
</evidence>
<evidence type="ECO:0000313" key="2">
    <source>
        <dbReference type="EMBL" id="JAD43902.1"/>
    </source>
</evidence>
<reference evidence="2" key="1">
    <citation type="submission" date="2014-09" db="EMBL/GenBank/DDBJ databases">
        <authorList>
            <person name="Magalhaes I.L.F."/>
            <person name="Oliveira U."/>
            <person name="Santos F.R."/>
            <person name="Vidigal T.H.D.A."/>
            <person name="Brescovit A.D."/>
            <person name="Santos A.J."/>
        </authorList>
    </citation>
    <scope>NUCLEOTIDE SEQUENCE</scope>
    <source>
        <tissue evidence="2">Shoot tissue taken approximately 20 cm above the soil surface</tissue>
    </source>
</reference>
<dbReference type="EMBL" id="GBRH01253993">
    <property type="protein sequence ID" value="JAD43902.1"/>
    <property type="molecule type" value="Transcribed_RNA"/>
</dbReference>
<accession>A0A0A9AA24</accession>
<feature type="compositionally biased region" description="Polar residues" evidence="1">
    <location>
        <begin position="1"/>
        <end position="19"/>
    </location>
</feature>
<protein>
    <submittedName>
        <fullName evidence="2">Uncharacterized protein</fullName>
    </submittedName>
</protein>
<proteinExistence type="predicted"/>
<organism evidence="2">
    <name type="scientific">Arundo donax</name>
    <name type="common">Giant reed</name>
    <name type="synonym">Donax arundinaceus</name>
    <dbReference type="NCBI Taxonomy" id="35708"/>
    <lineage>
        <taxon>Eukaryota</taxon>
        <taxon>Viridiplantae</taxon>
        <taxon>Streptophyta</taxon>
        <taxon>Embryophyta</taxon>
        <taxon>Tracheophyta</taxon>
        <taxon>Spermatophyta</taxon>
        <taxon>Magnoliopsida</taxon>
        <taxon>Liliopsida</taxon>
        <taxon>Poales</taxon>
        <taxon>Poaceae</taxon>
        <taxon>PACMAD clade</taxon>
        <taxon>Arundinoideae</taxon>
        <taxon>Arundineae</taxon>
        <taxon>Arundo</taxon>
    </lineage>
</organism>